<evidence type="ECO:0000313" key="3">
    <source>
        <dbReference type="Ensembl" id="ENSCWAP00000004983.1"/>
    </source>
</evidence>
<name>A0A8C3VXG9_9CETA</name>
<feature type="compositionally biased region" description="Basic residues" evidence="1">
    <location>
        <begin position="84"/>
        <end position="105"/>
    </location>
</feature>
<dbReference type="GeneTree" id="ENSGT00510000049544"/>
<dbReference type="Pfam" id="PF15758">
    <property type="entry name" value="HRCT1"/>
    <property type="match status" value="1"/>
</dbReference>
<sequence>MLGLLGSMALVGLITGTAVAVLLLLLLLATCLYRRREEHDVEKNPPAARRNRVRGAQSWIAAGRGHPGRLYHFRPTGRASHVPRAGRHHQTHSHTHRQAHAHSHQ</sequence>
<protein>
    <submittedName>
        <fullName evidence="3">Histidine rich carboxyl terminus 1</fullName>
    </submittedName>
</protein>
<dbReference type="Ensembl" id="ENSCWAT00000005394.1">
    <property type="protein sequence ID" value="ENSCWAP00000004983.1"/>
    <property type="gene ID" value="ENSCWAG00000003864.1"/>
</dbReference>
<evidence type="ECO:0000256" key="1">
    <source>
        <dbReference type="SAM" id="MobiDB-lite"/>
    </source>
</evidence>
<keyword evidence="2" id="KW-0812">Transmembrane</keyword>
<reference evidence="3" key="1">
    <citation type="submission" date="2025-08" db="UniProtKB">
        <authorList>
            <consortium name="Ensembl"/>
        </authorList>
    </citation>
    <scope>IDENTIFICATION</scope>
</reference>
<organism evidence="3 4">
    <name type="scientific">Catagonus wagneri</name>
    <name type="common">Chacoan peccary</name>
    <dbReference type="NCBI Taxonomy" id="51154"/>
    <lineage>
        <taxon>Eukaryota</taxon>
        <taxon>Metazoa</taxon>
        <taxon>Chordata</taxon>
        <taxon>Craniata</taxon>
        <taxon>Vertebrata</taxon>
        <taxon>Euteleostomi</taxon>
        <taxon>Mammalia</taxon>
        <taxon>Eutheria</taxon>
        <taxon>Laurasiatheria</taxon>
        <taxon>Artiodactyla</taxon>
        <taxon>Suina</taxon>
        <taxon>Tayassuidae</taxon>
        <taxon>Catagonus</taxon>
    </lineage>
</organism>
<keyword evidence="2" id="KW-0472">Membrane</keyword>
<evidence type="ECO:0000313" key="4">
    <source>
        <dbReference type="Proteomes" id="UP000694540"/>
    </source>
</evidence>
<proteinExistence type="predicted"/>
<feature type="region of interest" description="Disordered" evidence="1">
    <location>
        <begin position="66"/>
        <end position="105"/>
    </location>
</feature>
<evidence type="ECO:0000256" key="2">
    <source>
        <dbReference type="SAM" id="Phobius"/>
    </source>
</evidence>
<dbReference type="PANTHER" id="PTHR23009:SF2">
    <property type="entry name" value="HISTIDINE-RICH CARBOXYL TERMINUS PROTEIN 1"/>
    <property type="match status" value="1"/>
</dbReference>
<dbReference type="InterPro" id="IPR031506">
    <property type="entry name" value="HRCT1"/>
</dbReference>
<accession>A0A8C3VXG9</accession>
<gene>
    <name evidence="3" type="primary">HRCT1</name>
</gene>
<reference evidence="3" key="2">
    <citation type="submission" date="2025-09" db="UniProtKB">
        <authorList>
            <consortium name="Ensembl"/>
        </authorList>
    </citation>
    <scope>IDENTIFICATION</scope>
</reference>
<dbReference type="PANTHER" id="PTHR23009">
    <property type="match status" value="1"/>
</dbReference>
<feature type="transmembrane region" description="Helical" evidence="2">
    <location>
        <begin position="6"/>
        <end position="33"/>
    </location>
</feature>
<dbReference type="AlphaFoldDB" id="A0A8C3VXG9"/>
<keyword evidence="4" id="KW-1185">Reference proteome</keyword>
<keyword evidence="2" id="KW-1133">Transmembrane helix</keyword>
<dbReference type="Proteomes" id="UP000694540">
    <property type="component" value="Unplaced"/>
</dbReference>